<proteinExistence type="predicted"/>
<evidence type="ECO:0000256" key="1">
    <source>
        <dbReference type="SAM" id="Phobius"/>
    </source>
</evidence>
<evidence type="ECO:0000313" key="2">
    <source>
        <dbReference type="EMBL" id="MBB3326379.1"/>
    </source>
</evidence>
<keyword evidence="1" id="KW-0472">Membrane</keyword>
<gene>
    <name evidence="2" type="ORF">FHX39_001323</name>
</gene>
<sequence>MIVYQAVEGKGLRLAWLAGSFAAALAVVGVALVLGVFDAPAVAVCAAVALAVAFMSAPVVTTRRNSISEPDEAAHVWD</sequence>
<reference evidence="2 3" key="1">
    <citation type="submission" date="2020-08" db="EMBL/GenBank/DDBJ databases">
        <title>Sequencing the genomes of 1000 actinobacteria strains.</title>
        <authorList>
            <person name="Klenk H.-P."/>
        </authorList>
    </citation>
    <scope>NUCLEOTIDE SEQUENCE [LARGE SCALE GENOMIC DNA]</scope>
    <source>
        <strain evidence="2 3">DSM 11053</strain>
    </source>
</reference>
<dbReference type="Proteomes" id="UP000565572">
    <property type="component" value="Unassembled WGS sequence"/>
</dbReference>
<accession>A0A7W5JU47</accession>
<feature type="transmembrane region" description="Helical" evidence="1">
    <location>
        <begin position="41"/>
        <end position="60"/>
    </location>
</feature>
<dbReference type="EMBL" id="JACHZG010000001">
    <property type="protein sequence ID" value="MBB3326379.1"/>
    <property type="molecule type" value="Genomic_DNA"/>
</dbReference>
<name>A0A7W5JU47_9ACTN</name>
<keyword evidence="1" id="KW-1133">Transmembrane helix</keyword>
<keyword evidence="3" id="KW-1185">Reference proteome</keyword>
<dbReference type="RefSeq" id="WP_183337335.1">
    <property type="nucleotide sequence ID" value="NZ_JACHZG010000001.1"/>
</dbReference>
<keyword evidence="1" id="KW-0812">Transmembrane</keyword>
<organism evidence="2 3">
    <name type="scientific">Microlunatus antarcticus</name>
    <dbReference type="NCBI Taxonomy" id="53388"/>
    <lineage>
        <taxon>Bacteria</taxon>
        <taxon>Bacillati</taxon>
        <taxon>Actinomycetota</taxon>
        <taxon>Actinomycetes</taxon>
        <taxon>Propionibacteriales</taxon>
        <taxon>Propionibacteriaceae</taxon>
        <taxon>Microlunatus</taxon>
    </lineage>
</organism>
<dbReference type="AlphaFoldDB" id="A0A7W5JU47"/>
<evidence type="ECO:0000313" key="3">
    <source>
        <dbReference type="Proteomes" id="UP000565572"/>
    </source>
</evidence>
<protein>
    <submittedName>
        <fullName evidence="2">Uncharacterized protein</fullName>
    </submittedName>
</protein>
<comment type="caution">
    <text evidence="2">The sequence shown here is derived from an EMBL/GenBank/DDBJ whole genome shotgun (WGS) entry which is preliminary data.</text>
</comment>
<feature type="transmembrane region" description="Helical" evidence="1">
    <location>
        <begin position="12"/>
        <end position="35"/>
    </location>
</feature>